<dbReference type="AlphaFoldDB" id="A0ABD5XR71"/>
<accession>A0ABD5XR71</accession>
<organism evidence="1 2">
    <name type="scientific">Halobaculum litoreum</name>
    <dbReference type="NCBI Taxonomy" id="3031998"/>
    <lineage>
        <taxon>Archaea</taxon>
        <taxon>Methanobacteriati</taxon>
        <taxon>Methanobacteriota</taxon>
        <taxon>Stenosarchaea group</taxon>
        <taxon>Halobacteria</taxon>
        <taxon>Halobacteriales</taxon>
        <taxon>Haloferacaceae</taxon>
        <taxon>Halobaculum</taxon>
    </lineage>
</organism>
<protein>
    <submittedName>
        <fullName evidence="1">Uncharacterized protein</fullName>
    </submittedName>
</protein>
<dbReference type="Proteomes" id="UP001596368">
    <property type="component" value="Unassembled WGS sequence"/>
</dbReference>
<keyword evidence="2" id="KW-1185">Reference proteome</keyword>
<proteinExistence type="predicted"/>
<name>A0ABD5XR71_9EURY</name>
<evidence type="ECO:0000313" key="2">
    <source>
        <dbReference type="Proteomes" id="UP001596368"/>
    </source>
</evidence>
<sequence>MGDTVWRVDQHLVALVDVELVANEPVAVCRLVVDMQPDVWGLTDTEHVFAVLDADTVECRDSRPVPLVLGGRTLLCPLSVRLACGIALLGDVFAEALHEVFGV</sequence>
<gene>
    <name evidence="1" type="ORF">ACFQRB_16755</name>
</gene>
<reference evidence="1 2" key="1">
    <citation type="journal article" date="2019" name="Int. J. Syst. Evol. Microbiol.">
        <title>The Global Catalogue of Microorganisms (GCM) 10K type strain sequencing project: providing services to taxonomists for standard genome sequencing and annotation.</title>
        <authorList>
            <consortium name="The Broad Institute Genomics Platform"/>
            <consortium name="The Broad Institute Genome Sequencing Center for Infectious Disease"/>
            <person name="Wu L."/>
            <person name="Ma J."/>
        </authorList>
    </citation>
    <scope>NUCLEOTIDE SEQUENCE [LARGE SCALE GENOMIC DNA]</scope>
    <source>
        <strain evidence="1 2">DT92</strain>
    </source>
</reference>
<comment type="caution">
    <text evidence="1">The sequence shown here is derived from an EMBL/GenBank/DDBJ whole genome shotgun (WGS) entry which is preliminary data.</text>
</comment>
<dbReference type="EMBL" id="JBHSZG010000002">
    <property type="protein sequence ID" value="MFC7137658.1"/>
    <property type="molecule type" value="Genomic_DNA"/>
</dbReference>
<evidence type="ECO:0000313" key="1">
    <source>
        <dbReference type="EMBL" id="MFC7137658.1"/>
    </source>
</evidence>